<dbReference type="SUPFAM" id="SSF48452">
    <property type="entry name" value="TPR-like"/>
    <property type="match status" value="1"/>
</dbReference>
<keyword evidence="3 5" id="KW-0802">TPR repeat</keyword>
<dbReference type="InterPro" id="IPR019734">
    <property type="entry name" value="TPR_rpt"/>
</dbReference>
<dbReference type="InterPro" id="IPR042282">
    <property type="entry name" value="FKBP6/shu"/>
</dbReference>
<gene>
    <name evidence="9" type="primary">LOC106470354</name>
</gene>
<evidence type="ECO:0000256" key="1">
    <source>
        <dbReference type="ARBA" id="ARBA00009648"/>
    </source>
</evidence>
<keyword evidence="4" id="KW-0413">Isomerase</keyword>
<name>A0ABM1TFL5_LIMPO</name>
<dbReference type="InterPro" id="IPR001179">
    <property type="entry name" value="PPIase_FKBP_dom"/>
</dbReference>
<feature type="compositionally biased region" description="Acidic residues" evidence="6">
    <location>
        <begin position="59"/>
        <end position="76"/>
    </location>
</feature>
<dbReference type="SUPFAM" id="SSF54534">
    <property type="entry name" value="FKBP-like"/>
    <property type="match status" value="1"/>
</dbReference>
<comment type="catalytic activity">
    <reaction evidence="4">
        <text>[protein]-peptidylproline (omega=180) = [protein]-peptidylproline (omega=0)</text>
        <dbReference type="Rhea" id="RHEA:16237"/>
        <dbReference type="Rhea" id="RHEA-COMP:10747"/>
        <dbReference type="Rhea" id="RHEA-COMP:10748"/>
        <dbReference type="ChEBI" id="CHEBI:83833"/>
        <dbReference type="ChEBI" id="CHEBI:83834"/>
        <dbReference type="EC" id="5.2.1.8"/>
    </reaction>
</comment>
<feature type="region of interest" description="Disordered" evidence="6">
    <location>
        <begin position="55"/>
        <end position="76"/>
    </location>
</feature>
<proteinExistence type="inferred from homology"/>
<evidence type="ECO:0000313" key="9">
    <source>
        <dbReference type="RefSeq" id="XP_022254671.1"/>
    </source>
</evidence>
<evidence type="ECO:0000259" key="7">
    <source>
        <dbReference type="PROSITE" id="PS50059"/>
    </source>
</evidence>
<evidence type="ECO:0000313" key="8">
    <source>
        <dbReference type="Proteomes" id="UP000694941"/>
    </source>
</evidence>
<feature type="region of interest" description="Disordered" evidence="6">
    <location>
        <begin position="15"/>
        <end position="42"/>
    </location>
</feature>
<protein>
    <recommendedName>
        <fullName evidence="4">peptidylprolyl isomerase</fullName>
        <ecNumber evidence="4">5.2.1.8</ecNumber>
    </recommendedName>
</protein>
<dbReference type="PANTHER" id="PTHR46674:SF1">
    <property type="entry name" value="INACTIVE PEPTIDYL-PROLYL CIS-TRANS ISOMERASE FKBP6"/>
    <property type="match status" value="1"/>
</dbReference>
<dbReference type="Proteomes" id="UP000694941">
    <property type="component" value="Unplaced"/>
</dbReference>
<dbReference type="PROSITE" id="PS50005">
    <property type="entry name" value="TPR"/>
    <property type="match status" value="1"/>
</dbReference>
<feature type="domain" description="PPIase FKBP-type" evidence="7">
    <location>
        <begin position="137"/>
        <end position="226"/>
    </location>
</feature>
<evidence type="ECO:0000256" key="3">
    <source>
        <dbReference type="ARBA" id="ARBA00022803"/>
    </source>
</evidence>
<evidence type="ECO:0000256" key="6">
    <source>
        <dbReference type="SAM" id="MobiDB-lite"/>
    </source>
</evidence>
<dbReference type="Gene3D" id="3.10.50.40">
    <property type="match status" value="1"/>
</dbReference>
<dbReference type="PANTHER" id="PTHR46674">
    <property type="entry name" value="INACTIVE PEPTIDYL-PROLYL CIS-TRANS ISOMERASE FKBP6"/>
    <property type="match status" value="1"/>
</dbReference>
<evidence type="ECO:0000256" key="4">
    <source>
        <dbReference type="PROSITE-ProRule" id="PRU00277"/>
    </source>
</evidence>
<dbReference type="PROSITE" id="PS50059">
    <property type="entry name" value="FKBP_PPIASE"/>
    <property type="match status" value="1"/>
</dbReference>
<evidence type="ECO:0000256" key="5">
    <source>
        <dbReference type="PROSITE-ProRule" id="PRU00339"/>
    </source>
</evidence>
<dbReference type="RefSeq" id="XP_022254671.1">
    <property type="nucleotide sequence ID" value="XM_022398963.1"/>
</dbReference>
<dbReference type="Gene3D" id="1.25.40.10">
    <property type="entry name" value="Tetratricopeptide repeat domain"/>
    <property type="match status" value="1"/>
</dbReference>
<sequence length="417" mass="48123">MHDCQKDMTNLQSIECGEVTSIQDEDSSELFEDESSRPTHTLKKALNLSELREDRGAEFEVEIEDEESSEENDYFDEEELKNNLNFECTDIASESEDEENYKSPFQRLSDKMTAVTNDKGVLKKEVKPGIGPVVSKGAFVTVHYNSYLEYSEEPFDSTRLRNLPFKFLLDRERVILGLDVGVGTMKKGEVAQFLIRPEYAFGQMGCPPRIPPNATVMYEVELISYIDGAAAEFDGLTPEEKKEASFERILAVCKSQHQAGNEFYKKQMYQKAITRYKKAVHLLETFSLANEEQEKQQQNLLMKLYLNLSLANLTIKEAGRCIFFARRSLEIQNNNVKALFRMGKGFMMKGDFEKSHSYFQRALKLSPNEQEIIEEIRKLDKQQADYEMMEKDFCKKMFSQHKKTPDQKADSDTNQNL</sequence>
<feature type="repeat" description="TPR" evidence="5">
    <location>
        <begin position="336"/>
        <end position="369"/>
    </location>
</feature>
<keyword evidence="2" id="KW-0677">Repeat</keyword>
<feature type="compositionally biased region" description="Acidic residues" evidence="6">
    <location>
        <begin position="23"/>
        <end position="33"/>
    </location>
</feature>
<dbReference type="PROSITE" id="PS50293">
    <property type="entry name" value="TPR_REGION"/>
    <property type="match status" value="1"/>
</dbReference>
<dbReference type="InterPro" id="IPR046357">
    <property type="entry name" value="PPIase_dom_sf"/>
</dbReference>
<dbReference type="InterPro" id="IPR013105">
    <property type="entry name" value="TPR_2"/>
</dbReference>
<evidence type="ECO:0000256" key="2">
    <source>
        <dbReference type="ARBA" id="ARBA00022737"/>
    </source>
</evidence>
<dbReference type="Pfam" id="PF07719">
    <property type="entry name" value="TPR_2"/>
    <property type="match status" value="1"/>
</dbReference>
<comment type="similarity">
    <text evidence="1">Belongs to the FKBP6 family.</text>
</comment>
<dbReference type="Pfam" id="PF00254">
    <property type="entry name" value="FKBP_C"/>
    <property type="match status" value="1"/>
</dbReference>
<dbReference type="InterPro" id="IPR011990">
    <property type="entry name" value="TPR-like_helical_dom_sf"/>
</dbReference>
<dbReference type="GeneID" id="106470354"/>
<keyword evidence="8" id="KW-1185">Reference proteome</keyword>
<accession>A0ABM1TFL5</accession>
<dbReference type="EC" id="5.2.1.8" evidence="4"/>
<organism evidence="8 9">
    <name type="scientific">Limulus polyphemus</name>
    <name type="common">Atlantic horseshoe crab</name>
    <dbReference type="NCBI Taxonomy" id="6850"/>
    <lineage>
        <taxon>Eukaryota</taxon>
        <taxon>Metazoa</taxon>
        <taxon>Ecdysozoa</taxon>
        <taxon>Arthropoda</taxon>
        <taxon>Chelicerata</taxon>
        <taxon>Merostomata</taxon>
        <taxon>Xiphosura</taxon>
        <taxon>Limulidae</taxon>
        <taxon>Limulus</taxon>
    </lineage>
</organism>
<dbReference type="SMART" id="SM00028">
    <property type="entry name" value="TPR"/>
    <property type="match status" value="3"/>
</dbReference>
<keyword evidence="4" id="KW-0697">Rotamase</keyword>
<reference evidence="9" key="1">
    <citation type="submission" date="2025-08" db="UniProtKB">
        <authorList>
            <consortium name="RefSeq"/>
        </authorList>
    </citation>
    <scope>IDENTIFICATION</scope>
    <source>
        <tissue evidence="9">Muscle</tissue>
    </source>
</reference>